<accession>A0A2X0LG81</accession>
<gene>
    <name evidence="2" type="ORF">BZ3500_MVSOF-1268-A1-R1_CHR3-1G06095</name>
</gene>
<protein>
    <submittedName>
        <fullName evidence="2">BZ3500_MvSof-1268-A1-R1_Chr3-1g06095 protein</fullName>
    </submittedName>
</protein>
<reference evidence="3" key="1">
    <citation type="submission" date="2016-10" db="EMBL/GenBank/DDBJ databases">
        <authorList>
            <person name="Jeantristanb JTB J.-T."/>
            <person name="Ricardo R."/>
        </authorList>
    </citation>
    <scope>NUCLEOTIDE SEQUENCE [LARGE SCALE GENOMIC DNA]</scope>
</reference>
<evidence type="ECO:0000313" key="2">
    <source>
        <dbReference type="EMBL" id="SCZ99556.1"/>
    </source>
</evidence>
<name>A0A2X0LG81_9BASI</name>
<sequence>MLLAGQGAAASPPQPNPEYRNLLEGSDSEAKAFRENARSYNNALSFTSLAAHFDRTRLGTLGPPVFRVFGRLYHRLGALIPAVNQRPAFAQTWLIDPAEAPTLDLDLKVQTVAYKDLR</sequence>
<dbReference type="Proteomes" id="UP000249723">
    <property type="component" value="Unassembled WGS sequence"/>
</dbReference>
<feature type="region of interest" description="Disordered" evidence="1">
    <location>
        <begin position="1"/>
        <end position="22"/>
    </location>
</feature>
<dbReference type="PANTHER" id="PTHR45786">
    <property type="entry name" value="DNA BINDING PROTEIN-LIKE"/>
    <property type="match status" value="1"/>
</dbReference>
<feature type="compositionally biased region" description="Low complexity" evidence="1">
    <location>
        <begin position="1"/>
        <end position="11"/>
    </location>
</feature>
<proteinExistence type="predicted"/>
<evidence type="ECO:0000256" key="1">
    <source>
        <dbReference type="SAM" id="MobiDB-lite"/>
    </source>
</evidence>
<keyword evidence="3" id="KW-1185">Reference proteome</keyword>
<dbReference type="OrthoDB" id="2272314at2759"/>
<dbReference type="STRING" id="289078.A0A2X0LG81"/>
<dbReference type="EMBL" id="FMWP01000096">
    <property type="protein sequence ID" value="SCZ99556.1"/>
    <property type="molecule type" value="Genomic_DNA"/>
</dbReference>
<dbReference type="AlphaFoldDB" id="A0A2X0LG81"/>
<dbReference type="PANTHER" id="PTHR45786:SF74">
    <property type="entry name" value="ATP-DEPENDENT DNA HELICASE"/>
    <property type="match status" value="1"/>
</dbReference>
<organism evidence="2 3">
    <name type="scientific">Microbotryum saponariae</name>
    <dbReference type="NCBI Taxonomy" id="289078"/>
    <lineage>
        <taxon>Eukaryota</taxon>
        <taxon>Fungi</taxon>
        <taxon>Dikarya</taxon>
        <taxon>Basidiomycota</taxon>
        <taxon>Pucciniomycotina</taxon>
        <taxon>Microbotryomycetes</taxon>
        <taxon>Microbotryales</taxon>
        <taxon>Microbotryaceae</taxon>
        <taxon>Microbotryum</taxon>
    </lineage>
</organism>
<evidence type="ECO:0000313" key="3">
    <source>
        <dbReference type="Proteomes" id="UP000249723"/>
    </source>
</evidence>